<evidence type="ECO:0000256" key="3">
    <source>
        <dbReference type="ARBA" id="ARBA00022692"/>
    </source>
</evidence>
<keyword evidence="3 6" id="KW-0812">Transmembrane</keyword>
<gene>
    <name evidence="8" type="ORF">AQZ59_00632</name>
</gene>
<accession>A0A0W1KLM8</accession>
<evidence type="ECO:0000256" key="2">
    <source>
        <dbReference type="ARBA" id="ARBA00022475"/>
    </source>
</evidence>
<evidence type="ECO:0000256" key="4">
    <source>
        <dbReference type="ARBA" id="ARBA00022989"/>
    </source>
</evidence>
<dbReference type="EMBL" id="LNIZ01000002">
    <property type="protein sequence ID" value="KTF04643.1"/>
    <property type="molecule type" value="Genomic_DNA"/>
</dbReference>
<dbReference type="STRING" id="59561.AQZ59_00632"/>
<keyword evidence="5 6" id="KW-0472">Membrane</keyword>
<evidence type="ECO:0000256" key="6">
    <source>
        <dbReference type="SAM" id="Phobius"/>
    </source>
</evidence>
<reference evidence="8 9" key="1">
    <citation type="submission" date="2015-11" db="EMBL/GenBank/DDBJ databases">
        <title>Draft Genome Sequence of the Type Strain Trueperella bernardiae LCDC 89-0504T, Isolated from Blood Culture.</title>
        <authorList>
            <person name="Bernier A.-M."/>
            <person name="Bernard K."/>
        </authorList>
    </citation>
    <scope>NUCLEOTIDE SEQUENCE [LARGE SCALE GENOMIC DNA]</scope>
    <source>
        <strain evidence="8 9">LCDC 89-0504</strain>
    </source>
</reference>
<evidence type="ECO:0000259" key="7">
    <source>
        <dbReference type="Pfam" id="PF02687"/>
    </source>
</evidence>
<dbReference type="InterPro" id="IPR050250">
    <property type="entry name" value="Macrolide_Exporter_MacB"/>
</dbReference>
<keyword evidence="9" id="KW-1185">Reference proteome</keyword>
<keyword evidence="2" id="KW-1003">Cell membrane</keyword>
<comment type="subcellular location">
    <subcellularLocation>
        <location evidence="1">Cell membrane</location>
        <topology evidence="1">Multi-pass membrane protein</topology>
    </subcellularLocation>
</comment>
<dbReference type="PANTHER" id="PTHR30572:SF9">
    <property type="entry name" value="ABC TRANSPORTER PERMEASE PROTEIN"/>
    <property type="match status" value="1"/>
</dbReference>
<dbReference type="GO" id="GO:0005886">
    <property type="term" value="C:plasma membrane"/>
    <property type="evidence" value="ECO:0007669"/>
    <property type="project" value="UniProtKB-SubCell"/>
</dbReference>
<feature type="transmembrane region" description="Helical" evidence="6">
    <location>
        <begin position="46"/>
        <end position="65"/>
    </location>
</feature>
<evidence type="ECO:0000256" key="1">
    <source>
        <dbReference type="ARBA" id="ARBA00004651"/>
    </source>
</evidence>
<dbReference type="InterPro" id="IPR003838">
    <property type="entry name" value="ABC3_permease_C"/>
</dbReference>
<feature type="transmembrane region" description="Helical" evidence="6">
    <location>
        <begin position="332"/>
        <end position="350"/>
    </location>
</feature>
<dbReference type="PATRIC" id="fig|59561.3.peg.623"/>
<proteinExistence type="predicted"/>
<evidence type="ECO:0000313" key="8">
    <source>
        <dbReference type="EMBL" id="KTF04643.1"/>
    </source>
</evidence>
<dbReference type="AlphaFoldDB" id="A0A0W1KLM8"/>
<comment type="caution">
    <text evidence="8">The sequence shown here is derived from an EMBL/GenBank/DDBJ whole genome shotgun (WGS) entry which is preliminary data.</text>
</comment>
<sequence length="482" mass="52120">MYPSRIFSATHHNPVVGACHCHFGRDVLKFVGRAWRYCVRKPVKTLIIFAVLAIMATVVMSASAVTRSADHVSNEIEAKTGRGFVLENNPQHNPGTPRGAGTVKAADIDKLAGLDGVESYVARQNVTADLVGAEVQKLDHADYDKKREEQFGNAVNVWGVNNSEIANNFRSGTLKLTQGRHLTPDDKNKAIIHEDLAKANNLSVGSKLTLKGNKYDVDNERQSTEEVTTEIVGLVSGDNPRPPATRNELFANTVFTDLDTTRALYEFTPETEIYQDANFFISKDADLDKVAQAAKQQDVDWQNYQISPAAQYLSGITGAVDGIKSIMRSTTVAATIFAAAIVALVLFLWLRERNRETGTLLSIGVTKTSIAAQYFTEMIMIAVPAFIAAYFAAGRFAQWMGDTTLASVNKSAAQDMAQAGQFGADMESSASAQTLENLTVGLTSASVVQAVIICAVVIAVVVAITAVPMLRKSPRAILADTK</sequence>
<organism evidence="8 9">
    <name type="scientific">Trueperella bernardiae</name>
    <dbReference type="NCBI Taxonomy" id="59561"/>
    <lineage>
        <taxon>Bacteria</taxon>
        <taxon>Bacillati</taxon>
        <taxon>Actinomycetota</taxon>
        <taxon>Actinomycetes</taxon>
        <taxon>Actinomycetales</taxon>
        <taxon>Actinomycetaceae</taxon>
        <taxon>Trueperella</taxon>
    </lineage>
</organism>
<dbReference type="PROSITE" id="PS51257">
    <property type="entry name" value="PROKAR_LIPOPROTEIN"/>
    <property type="match status" value="1"/>
</dbReference>
<dbReference type="RefSeq" id="WP_251769516.1">
    <property type="nucleotide sequence ID" value="NZ_JAMQRX010000008.1"/>
</dbReference>
<dbReference type="Proteomes" id="UP000054404">
    <property type="component" value="Unassembled WGS sequence"/>
</dbReference>
<protein>
    <submittedName>
        <fullName evidence="8">FtsX-like permease family protein</fullName>
    </submittedName>
</protein>
<feature type="transmembrane region" description="Helical" evidence="6">
    <location>
        <begin position="447"/>
        <end position="467"/>
    </location>
</feature>
<name>A0A0W1KLM8_9ACTO</name>
<evidence type="ECO:0000256" key="5">
    <source>
        <dbReference type="ARBA" id="ARBA00023136"/>
    </source>
</evidence>
<evidence type="ECO:0000313" key="9">
    <source>
        <dbReference type="Proteomes" id="UP000054404"/>
    </source>
</evidence>
<keyword evidence="4 6" id="KW-1133">Transmembrane helix</keyword>
<feature type="transmembrane region" description="Helical" evidence="6">
    <location>
        <begin position="371"/>
        <end position="393"/>
    </location>
</feature>
<dbReference type="Pfam" id="PF02687">
    <property type="entry name" value="FtsX"/>
    <property type="match status" value="1"/>
</dbReference>
<feature type="domain" description="ABC3 transporter permease C-terminal" evidence="7">
    <location>
        <begin position="332"/>
        <end position="473"/>
    </location>
</feature>
<dbReference type="PANTHER" id="PTHR30572">
    <property type="entry name" value="MEMBRANE COMPONENT OF TRANSPORTER-RELATED"/>
    <property type="match status" value="1"/>
</dbReference>
<dbReference type="GO" id="GO:0022857">
    <property type="term" value="F:transmembrane transporter activity"/>
    <property type="evidence" value="ECO:0007669"/>
    <property type="project" value="TreeGrafter"/>
</dbReference>